<proteinExistence type="predicted"/>
<dbReference type="Gene3D" id="1.10.8.430">
    <property type="entry name" value="Helical domain of apoptotic protease-activating factors"/>
    <property type="match status" value="1"/>
</dbReference>
<keyword evidence="1" id="KW-0611">Plant defense</keyword>
<evidence type="ECO:0000259" key="2">
    <source>
        <dbReference type="Pfam" id="PF00931"/>
    </source>
</evidence>
<sequence>MHGSNTAWCRGHQANRARYVCARGKQHTLGRAHREPVCIARVCATNYELAVCQDSTSSWWHEERRTCIGEHLCTWADTRGAVTKHLTCALGDMSEQLWTFAWHIKHIKILVDQKDALGLKERAPNKPLQRPPAPLVKESNVYGRDEDKEVIIKFLLSNIISDTKISVIPIVGMGDNFDIFKITKVIFESVTSQKCCFEDLFQLQLKLKEALRGKKFLSIHDDVWNENYTLWDVLESCFESGARGSKIIATTRSSIVASIMTNAMAHHLAGVSYEDCWRLFVKHAFSNDKETDAYPNLRVIGREIVKKCKGLPLTVKSIGGSLRSERNPKP</sequence>
<dbReference type="InterPro" id="IPR002182">
    <property type="entry name" value="NB-ARC"/>
</dbReference>
<gene>
    <name evidence="3" type="ORF">PanWU01x14_249450</name>
</gene>
<keyword evidence="4" id="KW-1185">Reference proteome</keyword>
<dbReference type="Proteomes" id="UP000237105">
    <property type="component" value="Unassembled WGS sequence"/>
</dbReference>
<name>A0A2P5BD82_PARAD</name>
<dbReference type="Gene3D" id="3.40.50.300">
    <property type="entry name" value="P-loop containing nucleotide triphosphate hydrolases"/>
    <property type="match status" value="1"/>
</dbReference>
<evidence type="ECO:0000256" key="1">
    <source>
        <dbReference type="ARBA" id="ARBA00022821"/>
    </source>
</evidence>
<comment type="caution">
    <text evidence="3">The sequence shown here is derived from an EMBL/GenBank/DDBJ whole genome shotgun (WGS) entry which is preliminary data.</text>
</comment>
<organism evidence="3 4">
    <name type="scientific">Parasponia andersonii</name>
    <name type="common">Sponia andersonii</name>
    <dbReference type="NCBI Taxonomy" id="3476"/>
    <lineage>
        <taxon>Eukaryota</taxon>
        <taxon>Viridiplantae</taxon>
        <taxon>Streptophyta</taxon>
        <taxon>Embryophyta</taxon>
        <taxon>Tracheophyta</taxon>
        <taxon>Spermatophyta</taxon>
        <taxon>Magnoliopsida</taxon>
        <taxon>eudicotyledons</taxon>
        <taxon>Gunneridae</taxon>
        <taxon>Pentapetalae</taxon>
        <taxon>rosids</taxon>
        <taxon>fabids</taxon>
        <taxon>Rosales</taxon>
        <taxon>Cannabaceae</taxon>
        <taxon>Parasponia</taxon>
    </lineage>
</organism>
<dbReference type="STRING" id="3476.A0A2P5BD82"/>
<dbReference type="GO" id="GO:0006952">
    <property type="term" value="P:defense response"/>
    <property type="evidence" value="ECO:0007669"/>
    <property type="project" value="UniProtKB-KW"/>
</dbReference>
<dbReference type="Pfam" id="PF00931">
    <property type="entry name" value="NB-ARC"/>
    <property type="match status" value="1"/>
</dbReference>
<dbReference type="AlphaFoldDB" id="A0A2P5BD82"/>
<dbReference type="InterPro" id="IPR042197">
    <property type="entry name" value="Apaf_helical"/>
</dbReference>
<dbReference type="PANTHER" id="PTHR36766">
    <property type="entry name" value="PLANT BROAD-SPECTRUM MILDEW RESISTANCE PROTEIN RPW8"/>
    <property type="match status" value="1"/>
</dbReference>
<accession>A0A2P5BD82</accession>
<reference evidence="4" key="1">
    <citation type="submission" date="2016-06" db="EMBL/GenBank/DDBJ databases">
        <title>Parallel loss of symbiosis genes in relatives of nitrogen-fixing non-legume Parasponia.</title>
        <authorList>
            <person name="Van Velzen R."/>
            <person name="Holmer R."/>
            <person name="Bu F."/>
            <person name="Rutten L."/>
            <person name="Van Zeijl A."/>
            <person name="Liu W."/>
            <person name="Santuari L."/>
            <person name="Cao Q."/>
            <person name="Sharma T."/>
            <person name="Shen D."/>
            <person name="Roswanjaya Y."/>
            <person name="Wardhani T."/>
            <person name="Kalhor M.S."/>
            <person name="Jansen J."/>
            <person name="Van den Hoogen J."/>
            <person name="Gungor B."/>
            <person name="Hartog M."/>
            <person name="Hontelez J."/>
            <person name="Verver J."/>
            <person name="Yang W.-C."/>
            <person name="Schijlen E."/>
            <person name="Repin R."/>
            <person name="Schilthuizen M."/>
            <person name="Schranz E."/>
            <person name="Heidstra R."/>
            <person name="Miyata K."/>
            <person name="Fedorova E."/>
            <person name="Kohlen W."/>
            <person name="Bisseling T."/>
            <person name="Smit S."/>
            <person name="Geurts R."/>
        </authorList>
    </citation>
    <scope>NUCLEOTIDE SEQUENCE [LARGE SCALE GENOMIC DNA]</scope>
    <source>
        <strain evidence="4">cv. WU1-14</strain>
    </source>
</reference>
<dbReference type="InterPro" id="IPR027417">
    <property type="entry name" value="P-loop_NTPase"/>
</dbReference>
<dbReference type="SUPFAM" id="SSF52540">
    <property type="entry name" value="P-loop containing nucleoside triphosphate hydrolases"/>
    <property type="match status" value="1"/>
</dbReference>
<dbReference type="EMBL" id="JXTB01000306">
    <property type="protein sequence ID" value="PON46752.1"/>
    <property type="molecule type" value="Genomic_DNA"/>
</dbReference>
<evidence type="ECO:0000313" key="4">
    <source>
        <dbReference type="Proteomes" id="UP000237105"/>
    </source>
</evidence>
<feature type="domain" description="NB-ARC" evidence="2">
    <location>
        <begin position="170"/>
        <end position="289"/>
    </location>
</feature>
<dbReference type="PRINTS" id="PR00364">
    <property type="entry name" value="DISEASERSIST"/>
</dbReference>
<dbReference type="PANTHER" id="PTHR36766:SF40">
    <property type="entry name" value="DISEASE RESISTANCE PROTEIN RGA3"/>
    <property type="match status" value="1"/>
</dbReference>
<protein>
    <submittedName>
        <fullName evidence="3">NB-ARC domain containing protein</fullName>
    </submittedName>
</protein>
<dbReference type="GO" id="GO:0043531">
    <property type="term" value="F:ADP binding"/>
    <property type="evidence" value="ECO:0007669"/>
    <property type="project" value="InterPro"/>
</dbReference>
<dbReference type="OrthoDB" id="1193725at2759"/>
<evidence type="ECO:0000313" key="3">
    <source>
        <dbReference type="EMBL" id="PON46752.1"/>
    </source>
</evidence>